<feature type="compositionally biased region" description="Polar residues" evidence="20">
    <location>
        <begin position="2121"/>
        <end position="2133"/>
    </location>
</feature>
<keyword evidence="6" id="KW-0107">Calcium channel</keyword>
<evidence type="ECO:0000313" key="26">
    <source>
        <dbReference type="EMBL" id="RXM94988.1"/>
    </source>
</evidence>
<accession>A0A444V3K2</accession>
<dbReference type="InterPro" id="IPR014010">
    <property type="entry name" value="REJ_dom"/>
</dbReference>
<dbReference type="PROSITE" id="PS51111">
    <property type="entry name" value="REJ"/>
    <property type="match status" value="1"/>
</dbReference>
<keyword evidence="9" id="KW-0106">Calcium</keyword>
<evidence type="ECO:0000256" key="20">
    <source>
        <dbReference type="SAM" id="MobiDB-lite"/>
    </source>
</evidence>
<feature type="transmembrane region" description="Helical" evidence="21">
    <location>
        <begin position="1279"/>
        <end position="1308"/>
    </location>
</feature>
<evidence type="ECO:0000256" key="15">
    <source>
        <dbReference type="ARBA" id="ARBA00023180"/>
    </source>
</evidence>
<feature type="transmembrane region" description="Helical" evidence="21">
    <location>
        <begin position="1464"/>
        <end position="1482"/>
    </location>
</feature>
<evidence type="ECO:0000256" key="8">
    <source>
        <dbReference type="ARBA" id="ARBA00022737"/>
    </source>
</evidence>
<feature type="compositionally biased region" description="Low complexity" evidence="20">
    <location>
        <begin position="529"/>
        <end position="540"/>
    </location>
</feature>
<dbReference type="Pfam" id="PF08016">
    <property type="entry name" value="PKD_channel"/>
    <property type="match status" value="1"/>
</dbReference>
<feature type="compositionally biased region" description="Polar residues" evidence="20">
    <location>
        <begin position="1950"/>
        <end position="1967"/>
    </location>
</feature>
<dbReference type="GO" id="GO:0060170">
    <property type="term" value="C:ciliary membrane"/>
    <property type="evidence" value="ECO:0007669"/>
    <property type="project" value="UniProtKB-SubCell"/>
</dbReference>
<feature type="compositionally biased region" description="Basic residues" evidence="20">
    <location>
        <begin position="2063"/>
        <end position="2072"/>
    </location>
</feature>
<dbReference type="PANTHER" id="PTHR46730:SF4">
    <property type="entry name" value="POLYCYSTIC KIDNEY DISEASE PROTEIN 1-LIKE 1"/>
    <property type="match status" value="1"/>
</dbReference>
<dbReference type="InterPro" id="IPR022409">
    <property type="entry name" value="PKD/Chitinase_dom"/>
</dbReference>
<feature type="region of interest" description="Disordered" evidence="20">
    <location>
        <begin position="2043"/>
        <end position="2186"/>
    </location>
</feature>
<dbReference type="Pfam" id="PF01825">
    <property type="entry name" value="GPS"/>
    <property type="match status" value="1"/>
</dbReference>
<keyword evidence="11" id="KW-0406">Ion transport</keyword>
<dbReference type="InterPro" id="IPR000203">
    <property type="entry name" value="GPS"/>
</dbReference>
<dbReference type="InterPro" id="IPR046338">
    <property type="entry name" value="GAIN_dom_sf"/>
</dbReference>
<evidence type="ECO:0000256" key="13">
    <source>
        <dbReference type="ARBA" id="ARBA00023136"/>
    </source>
</evidence>
<dbReference type="SMART" id="SM00303">
    <property type="entry name" value="GPS"/>
    <property type="match status" value="1"/>
</dbReference>
<dbReference type="Pfam" id="PF02010">
    <property type="entry name" value="REJ"/>
    <property type="match status" value="1"/>
</dbReference>
<evidence type="ECO:0000313" key="27">
    <source>
        <dbReference type="Proteomes" id="UP000289886"/>
    </source>
</evidence>
<dbReference type="PROSITE" id="PS50095">
    <property type="entry name" value="PLAT"/>
    <property type="match status" value="1"/>
</dbReference>
<dbReference type="InterPro" id="IPR036392">
    <property type="entry name" value="PLAT/LH2_dom_sf"/>
</dbReference>
<feature type="compositionally biased region" description="Low complexity" evidence="20">
    <location>
        <begin position="2050"/>
        <end position="2062"/>
    </location>
</feature>
<feature type="transmembrane region" description="Helical" evidence="21">
    <location>
        <begin position="1436"/>
        <end position="1458"/>
    </location>
</feature>
<evidence type="ECO:0000256" key="6">
    <source>
        <dbReference type="ARBA" id="ARBA00022673"/>
    </source>
</evidence>
<feature type="compositionally biased region" description="Polar residues" evidence="20">
    <location>
        <begin position="456"/>
        <end position="472"/>
    </location>
</feature>
<proteinExistence type="inferred from homology"/>
<comment type="similarity">
    <text evidence="2">Belongs to the polycystin family.</text>
</comment>
<keyword evidence="17" id="KW-0407">Ion channel</keyword>
<dbReference type="PANTHER" id="PTHR46730">
    <property type="entry name" value="POLYCYSTIN-1"/>
    <property type="match status" value="1"/>
</dbReference>
<keyword evidence="8" id="KW-0677">Repeat</keyword>
<dbReference type="PROSITE" id="PS50221">
    <property type="entry name" value="GAIN_B"/>
    <property type="match status" value="1"/>
</dbReference>
<dbReference type="PROSITE" id="PS50093">
    <property type="entry name" value="PKD"/>
    <property type="match status" value="1"/>
</dbReference>
<feature type="compositionally biased region" description="Polar residues" evidence="20">
    <location>
        <begin position="485"/>
        <end position="502"/>
    </location>
</feature>
<keyword evidence="5" id="KW-0109">Calcium transport</keyword>
<dbReference type="SMART" id="SM00308">
    <property type="entry name" value="LH2"/>
    <property type="match status" value="1"/>
</dbReference>
<dbReference type="InterPro" id="IPR042060">
    <property type="entry name" value="PLAT_polycystin1"/>
</dbReference>
<feature type="transmembrane region" description="Helical" evidence="21">
    <location>
        <begin position="1099"/>
        <end position="1120"/>
    </location>
</feature>
<dbReference type="EMBL" id="SCEB01002779">
    <property type="protein sequence ID" value="RXM94988.1"/>
    <property type="molecule type" value="Genomic_DNA"/>
</dbReference>
<evidence type="ECO:0000256" key="14">
    <source>
        <dbReference type="ARBA" id="ARBA00023157"/>
    </source>
</evidence>
<dbReference type="InterPro" id="IPR002859">
    <property type="entry name" value="PKD/REJ-like"/>
</dbReference>
<reference evidence="26 27" key="1">
    <citation type="submission" date="2019-01" db="EMBL/GenBank/DDBJ databases">
        <title>Draft Genome and Complete Hox-Cluster Characterization of the Sterlet Sturgeon (Acipenser ruthenus).</title>
        <authorList>
            <person name="Wei Q."/>
        </authorList>
    </citation>
    <scope>NUCLEOTIDE SEQUENCE [LARGE SCALE GENOMIC DNA]</scope>
    <source>
        <strain evidence="26">WHYD16114868_AA</strain>
        <tissue evidence="26">Blood</tissue>
    </source>
</reference>
<keyword evidence="27" id="KW-1185">Reference proteome</keyword>
<evidence type="ECO:0000256" key="17">
    <source>
        <dbReference type="ARBA" id="ARBA00023303"/>
    </source>
</evidence>
<keyword evidence="10 21" id="KW-1133">Transmembrane helix</keyword>
<evidence type="ECO:0000256" key="10">
    <source>
        <dbReference type="ARBA" id="ARBA00022989"/>
    </source>
</evidence>
<evidence type="ECO:0000256" key="1">
    <source>
        <dbReference type="ARBA" id="ARBA00004272"/>
    </source>
</evidence>
<keyword evidence="7 21" id="KW-0812">Transmembrane</keyword>
<feature type="domain" description="REJ" evidence="25">
    <location>
        <begin position="169"/>
        <end position="829"/>
    </location>
</feature>
<feature type="region of interest" description="Disordered" evidence="20">
    <location>
        <begin position="485"/>
        <end position="540"/>
    </location>
</feature>
<evidence type="ECO:0000256" key="2">
    <source>
        <dbReference type="ARBA" id="ARBA00007200"/>
    </source>
</evidence>
<evidence type="ECO:0000256" key="19">
    <source>
        <dbReference type="PROSITE-ProRule" id="PRU00152"/>
    </source>
</evidence>
<dbReference type="GO" id="GO:0005262">
    <property type="term" value="F:calcium channel activity"/>
    <property type="evidence" value="ECO:0007669"/>
    <property type="project" value="UniProtKB-KW"/>
</dbReference>
<feature type="transmembrane region" description="Helical" evidence="21">
    <location>
        <begin position="1400"/>
        <end position="1424"/>
    </location>
</feature>
<evidence type="ECO:0000256" key="11">
    <source>
        <dbReference type="ARBA" id="ARBA00023065"/>
    </source>
</evidence>
<keyword evidence="3" id="KW-0813">Transport</keyword>
<dbReference type="CDD" id="cd00146">
    <property type="entry name" value="PKD"/>
    <property type="match status" value="1"/>
</dbReference>
<dbReference type="InterPro" id="IPR013783">
    <property type="entry name" value="Ig-like_fold"/>
</dbReference>
<evidence type="ECO:0000259" key="22">
    <source>
        <dbReference type="PROSITE" id="PS50093"/>
    </source>
</evidence>
<dbReference type="InterPro" id="IPR001024">
    <property type="entry name" value="PLAT/LH2_dom"/>
</dbReference>
<dbReference type="InterPro" id="IPR046791">
    <property type="entry name" value="Polycystin_dom"/>
</dbReference>
<dbReference type="Proteomes" id="UP000289886">
    <property type="component" value="Unassembled WGS sequence"/>
</dbReference>
<evidence type="ECO:0000256" key="7">
    <source>
        <dbReference type="ARBA" id="ARBA00022692"/>
    </source>
</evidence>
<dbReference type="FunFam" id="2.60.60.20:FF:000017">
    <property type="entry name" value="Polycystin 1 like 1, transient receptor potential channel interacting"/>
    <property type="match status" value="1"/>
</dbReference>
<evidence type="ECO:0000256" key="9">
    <source>
        <dbReference type="ARBA" id="ARBA00022837"/>
    </source>
</evidence>
<name>A0A444V3K2_ACIRT</name>
<dbReference type="Pfam" id="PF01477">
    <property type="entry name" value="PLAT"/>
    <property type="match status" value="1"/>
</dbReference>
<feature type="transmembrane region" description="Helical" evidence="21">
    <location>
        <begin position="1761"/>
        <end position="1787"/>
    </location>
</feature>
<evidence type="ECO:0000256" key="4">
    <source>
        <dbReference type="ARBA" id="ARBA00022475"/>
    </source>
</evidence>
<keyword evidence="13 21" id="KW-0472">Membrane</keyword>
<dbReference type="SUPFAM" id="SSF49723">
    <property type="entry name" value="Lipase/lipooxygenase domain (PLAT/LH2 domain)"/>
    <property type="match status" value="1"/>
</dbReference>
<feature type="region of interest" description="Disordered" evidence="20">
    <location>
        <begin position="1949"/>
        <end position="1992"/>
    </location>
</feature>
<dbReference type="Gene3D" id="2.60.60.20">
    <property type="entry name" value="PLAT/LH2 domain"/>
    <property type="match status" value="1"/>
</dbReference>
<dbReference type="Pfam" id="PF00801">
    <property type="entry name" value="PKD"/>
    <property type="match status" value="1"/>
</dbReference>
<feature type="transmembrane region" description="Helical" evidence="21">
    <location>
        <begin position="1697"/>
        <end position="1719"/>
    </location>
</feature>
<evidence type="ECO:0000256" key="21">
    <source>
        <dbReference type="SAM" id="Phobius"/>
    </source>
</evidence>
<dbReference type="SUPFAM" id="SSF49299">
    <property type="entry name" value="PKD domain"/>
    <property type="match status" value="1"/>
</dbReference>
<dbReference type="InterPro" id="IPR035986">
    <property type="entry name" value="PKD_dom_sf"/>
</dbReference>
<evidence type="ECO:0000259" key="24">
    <source>
        <dbReference type="PROSITE" id="PS50221"/>
    </source>
</evidence>
<feature type="domain" description="PLAT" evidence="23">
    <location>
        <begin position="1145"/>
        <end position="1262"/>
    </location>
</feature>
<evidence type="ECO:0000259" key="25">
    <source>
        <dbReference type="PROSITE" id="PS51111"/>
    </source>
</evidence>
<dbReference type="InterPro" id="IPR013122">
    <property type="entry name" value="PKD1_2_channel"/>
</dbReference>
<evidence type="ECO:0000256" key="3">
    <source>
        <dbReference type="ARBA" id="ARBA00022448"/>
    </source>
</evidence>
<keyword evidence="16" id="KW-0966">Cell projection</keyword>
<gene>
    <name evidence="26" type="ORF">EOD39_17379</name>
</gene>
<feature type="domain" description="GAIN-B" evidence="24">
    <location>
        <begin position="934"/>
        <end position="1084"/>
    </location>
</feature>
<keyword evidence="4" id="KW-1003">Cell membrane</keyword>
<comment type="subcellular location">
    <subcellularLocation>
        <location evidence="1">Cell projection</location>
        <location evidence="1">Cilium membrane</location>
        <topology evidence="1">Multi-pass membrane protein</topology>
    </subcellularLocation>
</comment>
<evidence type="ECO:0000259" key="23">
    <source>
        <dbReference type="PROSITE" id="PS50095"/>
    </source>
</evidence>
<comment type="caution">
    <text evidence="26">The sequence shown here is derived from an EMBL/GenBank/DDBJ whole genome shotgun (WGS) entry which is preliminary data.</text>
</comment>
<keyword evidence="15" id="KW-0325">Glycoprotein</keyword>
<keyword evidence="12" id="KW-0969">Cilium</keyword>
<sequence length="2186" mass="243604">MQKVALLPTVDPITFGIYTSWYLGCYYGNSLGFADEQYEVLIGQLAGPSVCSKKCLEKGYNVIVNASNRLSSFTSDIYPITIQRKVEANRLLSDASVLVNASVAFDCRINSGTNVTYQWSFGDGTYKTGRSTEYHVFDRMGEFTVEVTVSNLVSSVSLTRQIFAVYEPCQPPPVKNMGPLKVQVRRNQDLNLRVTFEADIKCNISQGLLYSWTFFDSNDIPVELPLINTNMQIIYIPNNFLEYGRYTAVARVQIKGNVVYSNYTVPIEVIPTPPICVIDGGNNIFISSRNNSLITLNGEGSFDPDYPESILSFTWDCAPVSGIDSSCFDYNVSATASTFTIPAFILKSRFDQFQFTLTVQSRDRSSTAEVFVTIQESLLKTINVFCYQCIGNTVNWNEPFSVEAKCETCENILDLSFAWNLYLVNASNEDSTEVPFCKSLDVGGSSSLFIGPSHGGNHQATQAPPITVSPSTYPATSSNAFSVTIASPTSMSPNPANDTGSDSGISEGGGTASGGTANGGTTGGGSSSGDGSNLVDNSNSVVVPPPATLLDLNRGKIDNGIFKTYTSSGISSFFVTFKPFMLQPRMLYMLEVSTKYNHQILGKSQLFFSTNEVPKGMTCQVQPNRGYEISTDFSIFCTSGKEDLLYQYSFSIGNSSRKLLYEGRDVQYYFNLPAGDPSDGYKVTIYTEISNRFGARTKPCPVRVTVLPSFQRNLSSSYNPDEELYIDGLKNLSRLLLMGSDLEIRNYVILLTNVLNRLSLEPGATVELLTQTRSALIASVCGLQLTHQGALIDKLYMLNDLMEVKEQITFNSAKLVTGHVNDLSQRFQEPFTPDSYFLDEWTVRILVSLLSNAIEVPDNTTEEGIEFIADGIRTTRELLLINGDVADLSLYNCITRRKINIKGLTEPVNVEFEKTYRNESKSKFSLFRNKMNIHNFDVTSENLMEALQITLDFTRPAEKVFPIMLLLRMLEKPTPSVYNIQQIHSWESNTAQIVLPAGSLKDTGSYYLALLNADYNRTARNKYIASAVNYTITIQWTQCLYWDDIKQWKSDGCSPVQGLSSNKVNCSCNHLTTFTMVNRQISSNYDFTDVSQFISLINNLVPCMVIFFILLIYILLVIACKQADLYSEKKTGSVLLQDNNPSDQQLYSIIIDTGFRSRAGTTAKVHIVLHGEDGVSETRELDCPDKPLFSRNSRHTFILSTPDSLGPLWKVHLWHNNGGQSPSWYVSHVIVKDLVTGMSWFFPAECWLAVDEGDGKVERELTSLSHGPGFKKFTAELGLIDISAVSLVTGIFSTLAALPFGVLLSLLFRFSKRGLESRSPIIVSEQDSQSNSKKEGTCASDCSSSGFEDCSSQENSKVPPKCFEHSTSDLRSDSSLDRSLYEHHQVFGSSTIVLPFWCRYLAWAACLLLAIVCIVVTVLLGLKFSGTKSLLWIHSLFFSLLFCIFVVQPLVIFILASVVSLREFVLYIVMLLLLMFVTYGKFSNDQYLLNQAVRTEFTKNPKKLLSEVKTAEDWWSWSMTALLEGLYWDTWYNNASASAKLSADRWLDRSTRAVVVEFTLYNPPSNLFTTVSLLAETPPTGGVIPSAYIESVSIYHVSSVLDYFIMAFEVTIIIISLFYYTYYMYHFVLAVEIIDYLQRGNFKAFVDLSLISSWDQLTRCLHGVMIFLLLLKCIRLLRINKVISPCVTMLRLSCSSITLPVVAGIIFMIAYSCLGNLLFLSTSHPFSTIVRSFQTVLMHFMGVSELQTLSSMYKTNQLSIAIYYGTFFFILSVLWIGMIAGVLTSLAQDSKKSSRSKHLVTLTEVVIYTREKFLAFIGRKRQNSSDSPTTGGSNFYLDEFETLMDELLFRLNAFSNSLHRSLPAKQRNYLGDESPLISQSDYYYSPGSESASVNEDSVGKKVYKIEQKLFKNNPEMYNLLMSTKENDLASQRPLRSQLETETFHHLHLQNHGSPSVTSVDNSENCKSSHTHSQDKPSVTLPGSTNPSSESCASMSDSCSLPEQCSTCQTNCAVNPDHYNLAKLGDDLPHVLCGTKCPEKLAAQSIESRTSHQQRSTSASLSSRSRKPLKRSHTTIIKPLECPIEVTGSGAGNNDEDGDVSEEKTSISAKETMDQPIKLSSPERSSQHSNTKGQRSGPKVQEGSNMKKDKQKKPKKADCHFLIPEDVQDSDLQNELPVLPESLRQCW</sequence>
<dbReference type="Gene3D" id="2.60.40.10">
    <property type="entry name" value="Immunoglobulins"/>
    <property type="match status" value="2"/>
</dbReference>
<dbReference type="Pfam" id="PF20519">
    <property type="entry name" value="Polycystin_dom"/>
    <property type="match status" value="1"/>
</dbReference>
<feature type="compositionally biased region" description="Gly residues" evidence="20">
    <location>
        <begin position="506"/>
        <end position="528"/>
    </location>
</feature>
<dbReference type="SMART" id="SM00089">
    <property type="entry name" value="PKD"/>
    <property type="match status" value="2"/>
</dbReference>
<feature type="domain" description="PKD" evidence="22">
    <location>
        <begin position="110"/>
        <end position="162"/>
    </location>
</feature>
<keyword evidence="14" id="KW-1015">Disulfide bond</keyword>
<feature type="region of interest" description="Disordered" evidence="20">
    <location>
        <begin position="451"/>
        <end position="472"/>
    </location>
</feature>
<organism evidence="26 27">
    <name type="scientific">Acipenser ruthenus</name>
    <name type="common">Sterlet sturgeon</name>
    <dbReference type="NCBI Taxonomy" id="7906"/>
    <lineage>
        <taxon>Eukaryota</taxon>
        <taxon>Metazoa</taxon>
        <taxon>Chordata</taxon>
        <taxon>Craniata</taxon>
        <taxon>Vertebrata</taxon>
        <taxon>Euteleostomi</taxon>
        <taxon>Actinopterygii</taxon>
        <taxon>Chondrostei</taxon>
        <taxon>Acipenseriformes</taxon>
        <taxon>Acipenseridae</taxon>
        <taxon>Acipenser</taxon>
    </lineage>
</organism>
<evidence type="ECO:0000256" key="5">
    <source>
        <dbReference type="ARBA" id="ARBA00022568"/>
    </source>
</evidence>
<evidence type="ECO:0000256" key="16">
    <source>
        <dbReference type="ARBA" id="ARBA00023273"/>
    </source>
</evidence>
<dbReference type="InterPro" id="IPR000601">
    <property type="entry name" value="PKD_dom"/>
</dbReference>
<protein>
    <recommendedName>
        <fullName evidence="18">Polycystin-1-like protein 1</fullName>
    </recommendedName>
</protein>
<comment type="caution">
    <text evidence="19">Lacks conserved residue(s) required for the propagation of feature annotation.</text>
</comment>
<evidence type="ECO:0000256" key="18">
    <source>
        <dbReference type="ARBA" id="ARBA00073797"/>
    </source>
</evidence>
<dbReference type="InterPro" id="IPR057244">
    <property type="entry name" value="GAIN_B"/>
</dbReference>
<dbReference type="CDD" id="cd01752">
    <property type="entry name" value="PLAT_polycystin"/>
    <property type="match status" value="1"/>
</dbReference>
<evidence type="ECO:0000256" key="12">
    <source>
        <dbReference type="ARBA" id="ARBA00023069"/>
    </source>
</evidence>
<dbReference type="Gene3D" id="2.60.220.50">
    <property type="match status" value="1"/>
</dbReference>